<evidence type="ECO:0000313" key="1">
    <source>
        <dbReference type="EnsemblMetazoa" id="PPA47007.1"/>
    </source>
</evidence>
<protein>
    <submittedName>
        <fullName evidence="1">Uncharacterized protein</fullName>
    </submittedName>
</protein>
<dbReference type="EnsemblMetazoa" id="PPA47007.1">
    <property type="protein sequence ID" value="PPA47007.1"/>
    <property type="gene ID" value="WBGene00304860"/>
</dbReference>
<organism evidence="1 2">
    <name type="scientific">Pristionchus pacificus</name>
    <name type="common">Parasitic nematode worm</name>
    <dbReference type="NCBI Taxonomy" id="54126"/>
    <lineage>
        <taxon>Eukaryota</taxon>
        <taxon>Metazoa</taxon>
        <taxon>Ecdysozoa</taxon>
        <taxon>Nematoda</taxon>
        <taxon>Chromadorea</taxon>
        <taxon>Rhabditida</taxon>
        <taxon>Rhabditina</taxon>
        <taxon>Diplogasteromorpha</taxon>
        <taxon>Diplogasteroidea</taxon>
        <taxon>Neodiplogasteridae</taxon>
        <taxon>Pristionchus</taxon>
    </lineage>
</organism>
<dbReference type="AlphaFoldDB" id="A0A8R1V4U0"/>
<dbReference type="Proteomes" id="UP000005239">
    <property type="component" value="Unassembled WGS sequence"/>
</dbReference>
<gene>
    <name evidence="1" type="primary">WBGene00304860</name>
</gene>
<proteinExistence type="predicted"/>
<keyword evidence="2" id="KW-1185">Reference proteome</keyword>
<accession>A0A8R1V4U0</accession>
<reference evidence="1" key="2">
    <citation type="submission" date="2022-06" db="UniProtKB">
        <authorList>
            <consortium name="EnsemblMetazoa"/>
        </authorList>
    </citation>
    <scope>IDENTIFICATION</scope>
    <source>
        <strain evidence="1">PS312</strain>
    </source>
</reference>
<sequence length="166" mass="19120">MEVISSFPKSKHSLSLGYAPDTAKILSLPPLVMLEMRHERNPLSNDLFFHLLAVHKSLPLGKVHMTVHDFVETLLIISADSRARSLEICSDCSTIACWLNGFGIYKESQTNESFGQLEIRKISKKEKFMCFRYRRCLIKILDFEWEEGKKDALLFISKIAHIPQHK</sequence>
<name>A0A8R1V4U0_PRIPA</name>
<evidence type="ECO:0000313" key="2">
    <source>
        <dbReference type="Proteomes" id="UP000005239"/>
    </source>
</evidence>
<reference evidence="2" key="1">
    <citation type="journal article" date="2008" name="Nat. Genet.">
        <title>The Pristionchus pacificus genome provides a unique perspective on nematode lifestyle and parasitism.</title>
        <authorList>
            <person name="Dieterich C."/>
            <person name="Clifton S.W."/>
            <person name="Schuster L.N."/>
            <person name="Chinwalla A."/>
            <person name="Delehaunty K."/>
            <person name="Dinkelacker I."/>
            <person name="Fulton L."/>
            <person name="Fulton R."/>
            <person name="Godfrey J."/>
            <person name="Minx P."/>
            <person name="Mitreva M."/>
            <person name="Roeseler W."/>
            <person name="Tian H."/>
            <person name="Witte H."/>
            <person name="Yang S.P."/>
            <person name="Wilson R.K."/>
            <person name="Sommer R.J."/>
        </authorList>
    </citation>
    <scope>NUCLEOTIDE SEQUENCE [LARGE SCALE GENOMIC DNA]</scope>
    <source>
        <strain evidence="2">PS312</strain>
    </source>
</reference>